<dbReference type="Proteomes" id="UP000176951">
    <property type="component" value="Unassembled WGS sequence"/>
</dbReference>
<name>A0A1G2PX99_9BACT</name>
<evidence type="ECO:0000313" key="3">
    <source>
        <dbReference type="Proteomes" id="UP000176951"/>
    </source>
</evidence>
<organism evidence="2 3">
    <name type="scientific">Candidatus Terrybacteria bacterium RIFCSPLOWO2_01_FULL_40_23</name>
    <dbReference type="NCBI Taxonomy" id="1802366"/>
    <lineage>
        <taxon>Bacteria</taxon>
        <taxon>Candidatus Terryibacteriota</taxon>
    </lineage>
</organism>
<keyword evidence="1" id="KW-0812">Transmembrane</keyword>
<dbReference type="AlphaFoldDB" id="A0A1G2PX99"/>
<evidence type="ECO:0000313" key="2">
    <source>
        <dbReference type="EMBL" id="OHA52957.1"/>
    </source>
</evidence>
<accession>A0A1G2PX99</accession>
<protein>
    <submittedName>
        <fullName evidence="2">Uncharacterized protein</fullName>
    </submittedName>
</protein>
<reference evidence="2 3" key="1">
    <citation type="journal article" date="2016" name="Nat. Commun.">
        <title>Thousands of microbial genomes shed light on interconnected biogeochemical processes in an aquifer system.</title>
        <authorList>
            <person name="Anantharaman K."/>
            <person name="Brown C.T."/>
            <person name="Hug L.A."/>
            <person name="Sharon I."/>
            <person name="Castelle C.J."/>
            <person name="Probst A.J."/>
            <person name="Thomas B.C."/>
            <person name="Singh A."/>
            <person name="Wilkins M.J."/>
            <person name="Karaoz U."/>
            <person name="Brodie E.L."/>
            <person name="Williams K.H."/>
            <person name="Hubbard S.S."/>
            <person name="Banfield J.F."/>
        </authorList>
    </citation>
    <scope>NUCLEOTIDE SEQUENCE [LARGE SCALE GENOMIC DNA]</scope>
</reference>
<proteinExistence type="predicted"/>
<sequence>MFNRSIKRILILFVVIFVAGGSIFLYLQNKDAIEPSCFDNIQNQGETGVDCGASCVSCQGKPESLQMDPAILIPSENNRFDIAFKITNPNTNFGASAIDYLIEIFAPDGTKLASRLGSSFILPTGLNTGNASEKWVIEHGLKGELGAKVQVGLKNITWEAIKDNFVAPRLVILDRVYTVLVNSPEFAEAKGVLRNDSPYNFDLIEIQVLLFGENDKLLAVRRTEARTVRAGEKREFRVSWRTSIDKVFKVEMGAYTNVFLNENFINNYGTREKFQELNPVIR</sequence>
<comment type="caution">
    <text evidence="2">The sequence shown here is derived from an EMBL/GenBank/DDBJ whole genome shotgun (WGS) entry which is preliminary data.</text>
</comment>
<evidence type="ECO:0000256" key="1">
    <source>
        <dbReference type="SAM" id="Phobius"/>
    </source>
</evidence>
<dbReference type="EMBL" id="MHSW01000002">
    <property type="protein sequence ID" value="OHA52957.1"/>
    <property type="molecule type" value="Genomic_DNA"/>
</dbReference>
<feature type="transmembrane region" description="Helical" evidence="1">
    <location>
        <begin position="9"/>
        <end position="27"/>
    </location>
</feature>
<keyword evidence="1" id="KW-1133">Transmembrane helix</keyword>
<gene>
    <name evidence="2" type="ORF">A3A97_04095</name>
</gene>
<keyword evidence="1" id="KW-0472">Membrane</keyword>